<evidence type="ECO:0000313" key="7">
    <source>
        <dbReference type="Ensembl" id="ENSBMSP00010001348.1"/>
    </source>
</evidence>
<evidence type="ECO:0000313" key="9">
    <source>
        <dbReference type="RefSeq" id="XP_036703559.1"/>
    </source>
</evidence>
<name>A0A8C0HSX5_BALMU</name>
<dbReference type="GO" id="GO:0051649">
    <property type="term" value="P:establishment of localization in cell"/>
    <property type="evidence" value="ECO:0007669"/>
    <property type="project" value="Ensembl"/>
</dbReference>
<dbReference type="Proteomes" id="UP000694857">
    <property type="component" value="Chromosome 3"/>
</dbReference>
<dbReference type="GO" id="GO:0030317">
    <property type="term" value="P:flagellated sperm motility"/>
    <property type="evidence" value="ECO:0007669"/>
    <property type="project" value="Ensembl"/>
</dbReference>
<dbReference type="GO" id="GO:0005245">
    <property type="term" value="F:voltage-gated calcium channel activity"/>
    <property type="evidence" value="ECO:0007669"/>
    <property type="project" value="Ensembl"/>
</dbReference>
<dbReference type="InterPro" id="IPR027359">
    <property type="entry name" value="Volt_channel_dom_sf"/>
</dbReference>
<evidence type="ECO:0000259" key="6">
    <source>
        <dbReference type="Pfam" id="PF00520"/>
    </source>
</evidence>
<accession>A0A8C0HSX5</accession>
<proteinExistence type="predicted"/>
<dbReference type="Pfam" id="PF00520">
    <property type="entry name" value="Ion_trans"/>
    <property type="match status" value="1"/>
</dbReference>
<keyword evidence="4 5" id="KW-0472">Membrane</keyword>
<feature type="transmembrane region" description="Helical" evidence="5">
    <location>
        <begin position="208"/>
        <end position="227"/>
    </location>
</feature>
<dbReference type="RefSeq" id="XP_036703559.1">
    <property type="nucleotide sequence ID" value="XM_036847664.1"/>
</dbReference>
<feature type="transmembrane region" description="Helical" evidence="5">
    <location>
        <begin position="52"/>
        <end position="71"/>
    </location>
</feature>
<dbReference type="Gene3D" id="1.20.120.350">
    <property type="entry name" value="Voltage-gated potassium channels. Chain C"/>
    <property type="match status" value="1"/>
</dbReference>
<evidence type="ECO:0000256" key="4">
    <source>
        <dbReference type="ARBA" id="ARBA00023136"/>
    </source>
</evidence>
<feature type="transmembrane region" description="Helical" evidence="5">
    <location>
        <begin position="248"/>
        <end position="270"/>
    </location>
</feature>
<organism evidence="7">
    <name type="scientific">Balaenoptera musculus</name>
    <name type="common">Blue whale</name>
    <dbReference type="NCBI Taxonomy" id="9771"/>
    <lineage>
        <taxon>Eukaryota</taxon>
        <taxon>Metazoa</taxon>
        <taxon>Chordata</taxon>
        <taxon>Craniata</taxon>
        <taxon>Vertebrata</taxon>
        <taxon>Euteleostomi</taxon>
        <taxon>Mammalia</taxon>
        <taxon>Eutheria</taxon>
        <taxon>Laurasiatheria</taxon>
        <taxon>Artiodactyla</taxon>
        <taxon>Whippomorpha</taxon>
        <taxon>Cetacea</taxon>
        <taxon>Mysticeti</taxon>
        <taxon>Balaenopteridae</taxon>
        <taxon>Balaenoptera</taxon>
    </lineage>
</organism>
<keyword evidence="8" id="KW-1185">Reference proteome</keyword>
<reference evidence="7" key="1">
    <citation type="submission" date="2023-09" db="UniProtKB">
        <authorList>
            <consortium name="Ensembl"/>
        </authorList>
    </citation>
    <scope>IDENTIFICATION</scope>
</reference>
<dbReference type="Ensembl" id="ENSBMST00010001489.1">
    <property type="protein sequence ID" value="ENSBMSP00010001348.1"/>
    <property type="gene ID" value="ENSBMSG00010001029.1"/>
</dbReference>
<dbReference type="InterPro" id="IPR005821">
    <property type="entry name" value="Ion_trans_dom"/>
</dbReference>
<evidence type="ECO:0000256" key="2">
    <source>
        <dbReference type="ARBA" id="ARBA00022692"/>
    </source>
</evidence>
<dbReference type="GeneID" id="118892760"/>
<keyword evidence="2 5" id="KW-0812">Transmembrane</keyword>
<dbReference type="GO" id="GO:0005783">
    <property type="term" value="C:endoplasmic reticulum"/>
    <property type="evidence" value="ECO:0007669"/>
    <property type="project" value="Ensembl"/>
</dbReference>
<feature type="transmembrane region" description="Helical" evidence="5">
    <location>
        <begin position="114"/>
        <end position="132"/>
    </location>
</feature>
<dbReference type="OMA" id="YETMAVY"/>
<dbReference type="GO" id="GO:0048240">
    <property type="term" value="P:sperm capacitation"/>
    <property type="evidence" value="ECO:0007669"/>
    <property type="project" value="Ensembl"/>
</dbReference>
<dbReference type="SUPFAM" id="SSF81324">
    <property type="entry name" value="Voltage-gated potassium channels"/>
    <property type="match status" value="1"/>
</dbReference>
<dbReference type="GO" id="GO:0001669">
    <property type="term" value="C:acrosomal vesicle"/>
    <property type="evidence" value="ECO:0007669"/>
    <property type="project" value="Ensembl"/>
</dbReference>
<dbReference type="PANTHER" id="PTHR47131">
    <property type="entry name" value="CATION CHANNEL SPERM-ASSOCIATED PROTEIN 3"/>
    <property type="match status" value="1"/>
</dbReference>
<dbReference type="GO" id="GO:0006814">
    <property type="term" value="P:sodium ion transport"/>
    <property type="evidence" value="ECO:0007669"/>
    <property type="project" value="Ensembl"/>
</dbReference>
<dbReference type="GeneTree" id="ENSGT00940000161455"/>
<evidence type="ECO:0000256" key="1">
    <source>
        <dbReference type="ARBA" id="ARBA00004141"/>
    </source>
</evidence>
<protein>
    <submittedName>
        <fullName evidence="7">Cation channel sperm associated 3</fullName>
    </submittedName>
    <submittedName>
        <fullName evidence="9">Cation channel sperm-associated protein 3</fullName>
    </submittedName>
</protein>
<dbReference type="PANTHER" id="PTHR47131:SF1">
    <property type="entry name" value="CATION CHANNEL SPERM-ASSOCIATED PROTEIN 3"/>
    <property type="match status" value="1"/>
</dbReference>
<feature type="transmembrane region" description="Helical" evidence="5">
    <location>
        <begin position="175"/>
        <end position="202"/>
    </location>
</feature>
<gene>
    <name evidence="7 9" type="primary">CATSPER3</name>
</gene>
<dbReference type="Gene3D" id="1.10.287.70">
    <property type="match status" value="1"/>
</dbReference>
<keyword evidence="3 5" id="KW-1133">Transmembrane helix</keyword>
<evidence type="ECO:0000256" key="5">
    <source>
        <dbReference type="SAM" id="Phobius"/>
    </source>
</evidence>
<dbReference type="GO" id="GO:0036128">
    <property type="term" value="C:CatSper complex"/>
    <property type="evidence" value="ECO:0007669"/>
    <property type="project" value="Ensembl"/>
</dbReference>
<evidence type="ECO:0000256" key="3">
    <source>
        <dbReference type="ARBA" id="ARBA00022989"/>
    </source>
</evidence>
<reference evidence="9" key="2">
    <citation type="submission" date="2025-04" db="UniProtKB">
        <authorList>
            <consortium name="RefSeq"/>
        </authorList>
    </citation>
    <scope>IDENTIFICATION</scope>
    <source>
        <tissue evidence="9">Epidermis and Blubber</tissue>
    </source>
</reference>
<comment type="subcellular location">
    <subcellularLocation>
        <location evidence="1">Membrane</location>
        <topology evidence="1">Multi-pass membrane protein</topology>
    </subcellularLocation>
</comment>
<dbReference type="AlphaFoldDB" id="A0A8C0HSX5"/>
<sequence length="400" mass="47037">MSQHFYHQNHTRVISSSLLENVLLLFYETLWKFQRKDTQCQAFVKRVIMSRLFKIIMISTVSTNAFFMVLWTDYKTRYNLFRLFEVSELIFVSIYSSEFCMKLYVDPINYWKDGYNLLDVIIIIIIFIPYSLRKIKGKHYPYLNIADGVQSLRILKLVTYSRGIRTLITAVGQTAYTVASVLILLFVLMYIFAVLGFCLFGVPERADLNNWGNLALAFFTLFSLATVDGWTDLQQQLDARNFILSRSFTIIFILLASFVFLSMFVGVMIIHTEDSVKKFERELMLERHMTLMEEKHVILKRQQEEVSKLMQTQKNVDHKSFTELVEKFKKTLRHTDPMVLDDFGTSLPFIDVYLSTLDNQDATIYKLQELYYEIVHVLSLMLEDLPQKKQSQSLEKVEEK</sequence>
<dbReference type="CTD" id="347732"/>
<evidence type="ECO:0000313" key="8">
    <source>
        <dbReference type="Proteomes" id="UP000694857"/>
    </source>
</evidence>
<dbReference type="KEGG" id="bmus:118892760"/>
<feature type="domain" description="Ion transport" evidence="6">
    <location>
        <begin position="51"/>
        <end position="269"/>
    </location>
</feature>
<dbReference type="OrthoDB" id="416585at2759"/>